<organism evidence="2 3">
    <name type="scientific">Ascobolus immersus RN42</name>
    <dbReference type="NCBI Taxonomy" id="1160509"/>
    <lineage>
        <taxon>Eukaryota</taxon>
        <taxon>Fungi</taxon>
        <taxon>Dikarya</taxon>
        <taxon>Ascomycota</taxon>
        <taxon>Pezizomycotina</taxon>
        <taxon>Pezizomycetes</taxon>
        <taxon>Pezizales</taxon>
        <taxon>Ascobolaceae</taxon>
        <taxon>Ascobolus</taxon>
    </lineage>
</organism>
<accession>A0A3N4INC1</accession>
<evidence type="ECO:0000256" key="1">
    <source>
        <dbReference type="SAM" id="MobiDB-lite"/>
    </source>
</evidence>
<protein>
    <submittedName>
        <fullName evidence="2">Uncharacterized protein</fullName>
    </submittedName>
</protein>
<dbReference type="AlphaFoldDB" id="A0A3N4INC1"/>
<evidence type="ECO:0000313" key="3">
    <source>
        <dbReference type="Proteomes" id="UP000275078"/>
    </source>
</evidence>
<feature type="region of interest" description="Disordered" evidence="1">
    <location>
        <begin position="107"/>
        <end position="163"/>
    </location>
</feature>
<dbReference type="EMBL" id="ML119646">
    <property type="protein sequence ID" value="RPA87642.1"/>
    <property type="molecule type" value="Genomic_DNA"/>
</dbReference>
<keyword evidence="3" id="KW-1185">Reference proteome</keyword>
<evidence type="ECO:0000313" key="2">
    <source>
        <dbReference type="EMBL" id="RPA87642.1"/>
    </source>
</evidence>
<feature type="compositionally biased region" description="Basic and acidic residues" evidence="1">
    <location>
        <begin position="139"/>
        <end position="163"/>
    </location>
</feature>
<reference evidence="2 3" key="1">
    <citation type="journal article" date="2018" name="Nat. Ecol. Evol.">
        <title>Pezizomycetes genomes reveal the molecular basis of ectomycorrhizal truffle lifestyle.</title>
        <authorList>
            <person name="Murat C."/>
            <person name="Payen T."/>
            <person name="Noel B."/>
            <person name="Kuo A."/>
            <person name="Morin E."/>
            <person name="Chen J."/>
            <person name="Kohler A."/>
            <person name="Krizsan K."/>
            <person name="Balestrini R."/>
            <person name="Da Silva C."/>
            <person name="Montanini B."/>
            <person name="Hainaut M."/>
            <person name="Levati E."/>
            <person name="Barry K.W."/>
            <person name="Belfiori B."/>
            <person name="Cichocki N."/>
            <person name="Clum A."/>
            <person name="Dockter R.B."/>
            <person name="Fauchery L."/>
            <person name="Guy J."/>
            <person name="Iotti M."/>
            <person name="Le Tacon F."/>
            <person name="Lindquist E.A."/>
            <person name="Lipzen A."/>
            <person name="Malagnac F."/>
            <person name="Mello A."/>
            <person name="Molinier V."/>
            <person name="Miyauchi S."/>
            <person name="Poulain J."/>
            <person name="Riccioni C."/>
            <person name="Rubini A."/>
            <person name="Sitrit Y."/>
            <person name="Splivallo R."/>
            <person name="Traeger S."/>
            <person name="Wang M."/>
            <person name="Zifcakova L."/>
            <person name="Wipf D."/>
            <person name="Zambonelli A."/>
            <person name="Paolocci F."/>
            <person name="Nowrousian M."/>
            <person name="Ottonello S."/>
            <person name="Baldrian P."/>
            <person name="Spatafora J.W."/>
            <person name="Henrissat B."/>
            <person name="Nagy L.G."/>
            <person name="Aury J.M."/>
            <person name="Wincker P."/>
            <person name="Grigoriev I.V."/>
            <person name="Bonfante P."/>
            <person name="Martin F.M."/>
        </authorList>
    </citation>
    <scope>NUCLEOTIDE SEQUENCE [LARGE SCALE GENOMIC DNA]</scope>
    <source>
        <strain evidence="2 3">RN42</strain>
    </source>
</reference>
<dbReference type="Proteomes" id="UP000275078">
    <property type="component" value="Unassembled WGS sequence"/>
</dbReference>
<proteinExistence type="predicted"/>
<gene>
    <name evidence="2" type="ORF">BJ508DRAFT_410398</name>
</gene>
<sequence length="163" mass="18476">MSNNLPKSVYIVTSSTQDTDGRHGHEEMEETHGVFESLEDANEHAISLLEDYYDSAYSGVAKGFIERWTKEEYIQYDDNGCLLMEEYPEEADNDPYKVWVTKHSIIPAKSRKNSSPTTTESKKRSSDSIDPEMVPAKRSMPEESMAKDKDISETEPATKEGNI</sequence>
<name>A0A3N4INC1_ASCIM</name>